<proteinExistence type="predicted"/>
<feature type="region of interest" description="Disordered" evidence="1">
    <location>
        <begin position="139"/>
        <end position="161"/>
    </location>
</feature>
<dbReference type="OrthoDB" id="5226662at2759"/>
<gene>
    <name evidence="3" type="ORF">HYQ45_000099</name>
</gene>
<protein>
    <recommendedName>
        <fullName evidence="2">DUF8035 domain-containing protein</fullName>
    </recommendedName>
</protein>
<name>A0A8I3A450_VERLO</name>
<evidence type="ECO:0000313" key="3">
    <source>
        <dbReference type="EMBL" id="KAG7143682.1"/>
    </source>
</evidence>
<feature type="region of interest" description="Disordered" evidence="1">
    <location>
        <begin position="241"/>
        <end position="297"/>
    </location>
</feature>
<dbReference type="PANTHER" id="PTHR42081:SF2">
    <property type="entry name" value="NIPPED-B-LIKE PROTEIN B"/>
    <property type="match status" value="1"/>
</dbReference>
<feature type="compositionally biased region" description="Acidic residues" evidence="1">
    <location>
        <begin position="595"/>
        <end position="604"/>
    </location>
</feature>
<dbReference type="EMBL" id="JAEMWZ010000002">
    <property type="protein sequence ID" value="KAG7143682.1"/>
    <property type="molecule type" value="Genomic_DNA"/>
</dbReference>
<feature type="region of interest" description="Disordered" evidence="1">
    <location>
        <begin position="533"/>
        <end position="743"/>
    </location>
</feature>
<accession>A0A8I3A450</accession>
<feature type="region of interest" description="Disordered" evidence="1">
    <location>
        <begin position="317"/>
        <end position="338"/>
    </location>
</feature>
<reference evidence="3" key="1">
    <citation type="journal article" date="2021" name="Mol. Plant Pathol.">
        <title>A 20-kb lineage-specific genomic region tames virulence in pathogenic amphidiploid Verticillium longisporum.</title>
        <authorList>
            <person name="Harting R."/>
            <person name="Starke J."/>
            <person name="Kusch H."/>
            <person name="Poggeler S."/>
            <person name="Maurus I."/>
            <person name="Schluter R."/>
            <person name="Landesfeind M."/>
            <person name="Bulla I."/>
            <person name="Nowrousian M."/>
            <person name="de Jonge R."/>
            <person name="Stahlhut G."/>
            <person name="Hoff K.J."/>
            <person name="Asshauer K.P."/>
            <person name="Thurmer A."/>
            <person name="Stanke M."/>
            <person name="Daniel R."/>
            <person name="Morgenstern B."/>
            <person name="Thomma B.P.H.J."/>
            <person name="Kronstad J.W."/>
            <person name="Braus-Stromeyer S.A."/>
            <person name="Braus G.H."/>
        </authorList>
    </citation>
    <scope>NUCLEOTIDE SEQUENCE</scope>
    <source>
        <strain evidence="3">Vl32</strain>
    </source>
</reference>
<feature type="compositionally biased region" description="Basic and acidic residues" evidence="1">
    <location>
        <begin position="650"/>
        <end position="739"/>
    </location>
</feature>
<feature type="region of interest" description="Disordered" evidence="1">
    <location>
        <begin position="431"/>
        <end position="471"/>
    </location>
</feature>
<organism evidence="3 4">
    <name type="scientific">Verticillium longisporum</name>
    <name type="common">Verticillium dahliae var. longisporum</name>
    <dbReference type="NCBI Taxonomy" id="100787"/>
    <lineage>
        <taxon>Eukaryota</taxon>
        <taxon>Fungi</taxon>
        <taxon>Dikarya</taxon>
        <taxon>Ascomycota</taxon>
        <taxon>Pezizomycotina</taxon>
        <taxon>Sordariomycetes</taxon>
        <taxon>Hypocreomycetidae</taxon>
        <taxon>Glomerellales</taxon>
        <taxon>Plectosphaerellaceae</taxon>
        <taxon>Verticillium</taxon>
    </lineage>
</organism>
<dbReference type="AlphaFoldDB" id="A0A8I3A450"/>
<feature type="domain" description="DUF8035" evidence="2">
    <location>
        <begin position="478"/>
        <end position="531"/>
    </location>
</feature>
<feature type="compositionally biased region" description="Low complexity" evidence="1">
    <location>
        <begin position="445"/>
        <end position="464"/>
    </location>
</feature>
<evidence type="ECO:0000256" key="1">
    <source>
        <dbReference type="SAM" id="MobiDB-lite"/>
    </source>
</evidence>
<dbReference type="InterPro" id="IPR058348">
    <property type="entry name" value="DUF8035"/>
</dbReference>
<dbReference type="Proteomes" id="UP000689129">
    <property type="component" value="Unassembled WGS sequence"/>
</dbReference>
<dbReference type="Pfam" id="PF26118">
    <property type="entry name" value="DUF8035"/>
    <property type="match status" value="1"/>
</dbReference>
<feature type="compositionally biased region" description="Basic and acidic residues" evidence="1">
    <location>
        <begin position="255"/>
        <end position="265"/>
    </location>
</feature>
<evidence type="ECO:0000259" key="2">
    <source>
        <dbReference type="Pfam" id="PF26118"/>
    </source>
</evidence>
<comment type="caution">
    <text evidence="3">The sequence shown here is derived from an EMBL/GenBank/DDBJ whole genome shotgun (WGS) entry which is preliminary data.</text>
</comment>
<feature type="compositionally biased region" description="Basic and acidic residues" evidence="1">
    <location>
        <begin position="279"/>
        <end position="297"/>
    </location>
</feature>
<dbReference type="PANTHER" id="PTHR42081">
    <property type="entry name" value="ZINC FINGER PROTEIN DHHC DOMAIN CONTAINING PROTEIN"/>
    <property type="match status" value="1"/>
</dbReference>
<sequence>MSDGISVAQLEGVDGFARTLYRRAKSSGADFDDVAAAIRRLHTVLKHLVAEAEDADSLLNSDRAAVYARQLTPVVEDCDFTLKQFDTILGRHAEGDASSPEARERERGMVRMLRARLEDHKLHIDMFLDTVQLHNPSKTQSISVRGGESGGGGQTNGQTNGQQLDAIKDKVDAIAARICRQRQGGGGGFADDGFGDDDNHNDDEETWQQFRTELEKEGFSKDVLRQNKDVLRAYIRELETIQNETGPPPSVRGLLEQEQKRERRYPQPNLSVVPASYPDRQDLSPKELMHPTFDNEKYAPSMKMARRTPEMQPPNLAVQHSQLSQLSYDKHSSDDDYDGRDVSSLALISTRDLMVMDTSSSNNHGGAGFNAQMAALSLHPYANPANYSVSPTASASASARYLPPAVAAELSSSPSNHLSVSPRFVPPLPTYSAAPGSSPPPPYGSSPWSQQQQQAYHAHQQQPSRLAPDRYGMDIPLDAKWTRIRRSLVSPEVLEHAGVRYEARPDFVAVLGELSREDIAHYANLSAVARARRSNSHAGTRPPAPPTIAHLRPAGTGAAPRDMSASRRGSPPDDDRHRRGSSSGPRHSSDSDSVLWDESDTTDDETSRRRHGGGSDEKKRRPYFIVPAPSSARDRTSPASTVQPKPILKNRNENHVRFDPEPHEVTADEMDKSARSAREGERRRRSRRDREREYHHESSANKRERDRDRDRDRGDREYSASRRHRERDARAENRDARDRKDKKKLGTLGAMGIGGAAGSLLSVLTEAANGAGF</sequence>
<evidence type="ECO:0000313" key="4">
    <source>
        <dbReference type="Proteomes" id="UP000689129"/>
    </source>
</evidence>